<proteinExistence type="predicted"/>
<organism evidence="1 2">
    <name type="scientific">Entomophthora muscae</name>
    <dbReference type="NCBI Taxonomy" id="34485"/>
    <lineage>
        <taxon>Eukaryota</taxon>
        <taxon>Fungi</taxon>
        <taxon>Fungi incertae sedis</taxon>
        <taxon>Zoopagomycota</taxon>
        <taxon>Entomophthoromycotina</taxon>
        <taxon>Entomophthoromycetes</taxon>
        <taxon>Entomophthorales</taxon>
        <taxon>Entomophthoraceae</taxon>
        <taxon>Entomophthora</taxon>
    </lineage>
</organism>
<reference evidence="1" key="1">
    <citation type="submission" date="2022-04" db="EMBL/GenBank/DDBJ databases">
        <title>Genome of the entomopathogenic fungus Entomophthora muscae.</title>
        <authorList>
            <person name="Elya C."/>
            <person name="Lovett B.R."/>
            <person name="Lee E."/>
            <person name="Macias A.M."/>
            <person name="Hajek A.E."/>
            <person name="De Bivort B.L."/>
            <person name="Kasson M.T."/>
            <person name="De Fine Licht H.H."/>
            <person name="Stajich J.E."/>
        </authorList>
    </citation>
    <scope>NUCLEOTIDE SEQUENCE</scope>
    <source>
        <strain evidence="1">Berkeley</strain>
    </source>
</reference>
<protein>
    <submittedName>
        <fullName evidence="1">RNA-binding protein 42</fullName>
    </submittedName>
</protein>
<dbReference type="Proteomes" id="UP001165960">
    <property type="component" value="Unassembled WGS sequence"/>
</dbReference>
<dbReference type="EMBL" id="QTSX02006472">
    <property type="protein sequence ID" value="KAJ9054027.1"/>
    <property type="molecule type" value="Genomic_DNA"/>
</dbReference>
<accession>A0ACC2RVH4</accession>
<gene>
    <name evidence="1" type="primary">RBM42_2</name>
    <name evidence="1" type="ORF">DSO57_1018749</name>
</gene>
<evidence type="ECO:0000313" key="1">
    <source>
        <dbReference type="EMBL" id="KAJ9054027.1"/>
    </source>
</evidence>
<sequence>MSQNQHPGAPGYNPYYGTGYSGEAYYDPKQAFPGSTYSTNTSSTPNFVFPLGYDQGAYIKPDEQKSERKARKKKTLRTAAGRVWEDTTLTDWDQNDFRLFAGDLGNEVNDDTLRRAFDKYPGFIKAKVVRDKRTDKSKGYGFISFSDAGDFVKAWKEMNGKYVGNRPIKLRKSTWKERSVDPKILRGKKL</sequence>
<name>A0ACC2RVH4_9FUNG</name>
<keyword evidence="2" id="KW-1185">Reference proteome</keyword>
<evidence type="ECO:0000313" key="2">
    <source>
        <dbReference type="Proteomes" id="UP001165960"/>
    </source>
</evidence>
<comment type="caution">
    <text evidence="1">The sequence shown here is derived from an EMBL/GenBank/DDBJ whole genome shotgun (WGS) entry which is preliminary data.</text>
</comment>